<reference evidence="6 7" key="1">
    <citation type="journal article" date="2024" name="Nat. Commun.">
        <title>Phylogenomics reveals the evolutionary origins of lichenization in chlorophyte algae.</title>
        <authorList>
            <person name="Puginier C."/>
            <person name="Libourel C."/>
            <person name="Otte J."/>
            <person name="Skaloud P."/>
            <person name="Haon M."/>
            <person name="Grisel S."/>
            <person name="Petersen M."/>
            <person name="Berrin J.G."/>
            <person name="Delaux P.M."/>
            <person name="Dal Grande F."/>
            <person name="Keller J."/>
        </authorList>
    </citation>
    <scope>NUCLEOTIDE SEQUENCE [LARGE SCALE GENOMIC DNA]</scope>
    <source>
        <strain evidence="6 7">SAG 245.80</strain>
    </source>
</reference>
<proteinExistence type="predicted"/>
<dbReference type="GO" id="GO:0005634">
    <property type="term" value="C:nucleus"/>
    <property type="evidence" value="ECO:0007669"/>
    <property type="project" value="TreeGrafter"/>
</dbReference>
<dbReference type="GO" id="GO:0005524">
    <property type="term" value="F:ATP binding"/>
    <property type="evidence" value="ECO:0007669"/>
    <property type="project" value="UniProtKB-KW"/>
</dbReference>
<dbReference type="PANTHER" id="PTHR45626">
    <property type="entry name" value="TRANSCRIPTION TERMINATION FACTOR 2-RELATED"/>
    <property type="match status" value="1"/>
</dbReference>
<accession>A0AAW1SCG2</accession>
<dbReference type="CDD" id="cd18008">
    <property type="entry name" value="DEXDc_SHPRH-like"/>
    <property type="match status" value="1"/>
</dbReference>
<dbReference type="InterPro" id="IPR000330">
    <property type="entry name" value="SNF2_N"/>
</dbReference>
<dbReference type="Gene3D" id="3.40.50.10810">
    <property type="entry name" value="Tandem AAA-ATPase domain"/>
    <property type="match status" value="1"/>
</dbReference>
<dbReference type="SUPFAM" id="SSF81383">
    <property type="entry name" value="F-box domain"/>
    <property type="match status" value="1"/>
</dbReference>
<keyword evidence="2" id="KW-0378">Hydrolase</keyword>
<dbReference type="GO" id="GO:0008094">
    <property type="term" value="F:ATP-dependent activity, acting on DNA"/>
    <property type="evidence" value="ECO:0007669"/>
    <property type="project" value="TreeGrafter"/>
</dbReference>
<dbReference type="SMART" id="SM00487">
    <property type="entry name" value="DEXDc"/>
    <property type="match status" value="1"/>
</dbReference>
<dbReference type="InterPro" id="IPR001810">
    <property type="entry name" value="F-box_dom"/>
</dbReference>
<dbReference type="SUPFAM" id="SSF52540">
    <property type="entry name" value="P-loop containing nucleoside triphosphate hydrolases"/>
    <property type="match status" value="2"/>
</dbReference>
<gene>
    <name evidence="6" type="ORF">WJX81_006788</name>
</gene>
<evidence type="ECO:0000313" key="6">
    <source>
        <dbReference type="EMBL" id="KAK9843796.1"/>
    </source>
</evidence>
<protein>
    <recommendedName>
        <fullName evidence="8">F-box protein</fullName>
    </recommendedName>
</protein>
<dbReference type="GO" id="GO:0016787">
    <property type="term" value="F:hydrolase activity"/>
    <property type="evidence" value="ECO:0007669"/>
    <property type="project" value="UniProtKB-KW"/>
</dbReference>
<dbReference type="InterPro" id="IPR014001">
    <property type="entry name" value="Helicase_ATP-bd"/>
</dbReference>
<evidence type="ECO:0000256" key="3">
    <source>
        <dbReference type="ARBA" id="ARBA00022840"/>
    </source>
</evidence>
<dbReference type="CDD" id="cd18793">
    <property type="entry name" value="SF2_C_SNF"/>
    <property type="match status" value="1"/>
</dbReference>
<keyword evidence="1" id="KW-0547">Nucleotide-binding</keyword>
<dbReference type="EMBL" id="JALJOU010000005">
    <property type="protein sequence ID" value="KAK9843796.1"/>
    <property type="molecule type" value="Genomic_DNA"/>
</dbReference>
<feature type="domain" description="Helicase C-terminal" evidence="5">
    <location>
        <begin position="954"/>
        <end position="1110"/>
    </location>
</feature>
<dbReference type="Proteomes" id="UP001445335">
    <property type="component" value="Unassembled WGS sequence"/>
</dbReference>
<evidence type="ECO:0000313" key="7">
    <source>
        <dbReference type="Proteomes" id="UP001445335"/>
    </source>
</evidence>
<evidence type="ECO:0000256" key="1">
    <source>
        <dbReference type="ARBA" id="ARBA00022741"/>
    </source>
</evidence>
<dbReference type="InterPro" id="IPR027417">
    <property type="entry name" value="P-loop_NTPase"/>
</dbReference>
<dbReference type="SMART" id="SM00490">
    <property type="entry name" value="HELICc"/>
    <property type="match status" value="1"/>
</dbReference>
<feature type="domain" description="F-box" evidence="4">
    <location>
        <begin position="184"/>
        <end position="230"/>
    </location>
</feature>
<dbReference type="PROSITE" id="PS51194">
    <property type="entry name" value="HELICASE_CTER"/>
    <property type="match status" value="1"/>
</dbReference>
<evidence type="ECO:0000256" key="2">
    <source>
        <dbReference type="ARBA" id="ARBA00022801"/>
    </source>
</evidence>
<dbReference type="PANTHER" id="PTHR45626:SF14">
    <property type="entry name" value="ATP-DEPENDENT DNA HELICASE (EUROFUNG)"/>
    <property type="match status" value="1"/>
</dbReference>
<dbReference type="Pfam" id="PF00271">
    <property type="entry name" value="Helicase_C"/>
    <property type="match status" value="1"/>
</dbReference>
<dbReference type="InterPro" id="IPR036047">
    <property type="entry name" value="F-box-like_dom_sf"/>
</dbReference>
<evidence type="ECO:0008006" key="8">
    <source>
        <dbReference type="Google" id="ProtNLM"/>
    </source>
</evidence>
<organism evidence="6 7">
    <name type="scientific">Elliptochloris bilobata</name>
    <dbReference type="NCBI Taxonomy" id="381761"/>
    <lineage>
        <taxon>Eukaryota</taxon>
        <taxon>Viridiplantae</taxon>
        <taxon>Chlorophyta</taxon>
        <taxon>core chlorophytes</taxon>
        <taxon>Trebouxiophyceae</taxon>
        <taxon>Trebouxiophyceae incertae sedis</taxon>
        <taxon>Elliptochloris clade</taxon>
        <taxon>Elliptochloris</taxon>
    </lineage>
</organism>
<dbReference type="InterPro" id="IPR001650">
    <property type="entry name" value="Helicase_C-like"/>
</dbReference>
<dbReference type="InterPro" id="IPR050628">
    <property type="entry name" value="SNF2_RAD54_helicase_TF"/>
</dbReference>
<sequence length="1118" mass="120593">MMLSAPAGCHELGYLLLTLSATKPLVPSAEPLLLKRRCDGVVLCRSDGAELRDGTPGGAHCPLLGAVARLVAKARFAAHGAVVSTGGQGTVNVRLDVCAPAELVSASPRAHGPAPWAKDAALVFAHLHACDAAVPEPFVAGGQVPPAAPGGPSPFSLASCFAEASSGLPEPAVPPIPKPSVCFARCMAELPAEVLEGVVAHLSACDAARLGATCRGFRALAAEATPGLRLSLYPHQRAAVRWMLAREAAAPPAPHPCWRRLRTRDGLQVHLNAATGEVAREAPALVPGVRGGFLCDEPGLGKTVTGLALMLKSHGRLPAAPRGRAVGGRRGWGGGAHVGCLRPVQQVARAAGREPGSRGGQMVLRDAPRTSAALLYRAEGSLPAQPHAPQAAPIQQRFAQCDGFFRCDLSLPAGPAPALGPRDPAAVAHFRRALARHPAMAARHSAARLLARQPPEALLRGITLPRNSGLHAADAAFLKEVGLEPEAQPGGKRERAGAGARMRRWRQPWHLDELRLDVAALRKALAAGAEEEEQQMFLSPATLLVVPGTLIPHWRAQIEMHTRPGALRLAIVSEAAEALPAAELAWRHDVVLTTFSHLSAVWSARGGAGLGRRHGSPLMQVHWLRIILDEGHMLGASLTLTNKLQMAVALRAERRWVMTGTPTPSGGGERVAHLQPLLAFLYHQPYGEKKAWEVAVQKPFEARRPEGRDRLVALLRTVMIRAAKADLITLPRLEYKVTRLDFLPEHAESYNELVEVVERNLLLADWRDEHHEESMLHVKNTLWGAQMLQNLRWSCNVSGAIVMRLNEEDMKETLEKLVELHPHLPAVEAQSPPWLPVDHPLVGVEGALRHGGACERCAAWSRLLLVTPCIHMLCVDCAGLDRERCALEACGRAYRMQAVDHAERALFNKRPQWAVPEEFIFMQPAGAQEGALGKSGGEWSHNWRGTRSSKCAHLLRRLAAIGAWQRPGSTAPARKAIVYTHINLHRQLVEHTLEDKGVRLAVLRGGMNRREQQEAVDVFQHDDEVGVLLMDSTGALGLDLSFVGWVFLMEPLEDASQLLQVISRAHRMGASDTVRVEVLAMKGTAEEELVGATAAAEAGDPSPALWAALEWGPVWLLR</sequence>
<evidence type="ECO:0000259" key="4">
    <source>
        <dbReference type="PROSITE" id="PS50181"/>
    </source>
</evidence>
<dbReference type="InterPro" id="IPR049730">
    <property type="entry name" value="SNF2/RAD54-like_C"/>
</dbReference>
<comment type="caution">
    <text evidence="6">The sequence shown here is derived from an EMBL/GenBank/DDBJ whole genome shotgun (WGS) entry which is preliminary data.</text>
</comment>
<dbReference type="AlphaFoldDB" id="A0AAW1SCG2"/>
<keyword evidence="7" id="KW-1185">Reference proteome</keyword>
<dbReference type="GO" id="GO:0006281">
    <property type="term" value="P:DNA repair"/>
    <property type="evidence" value="ECO:0007669"/>
    <property type="project" value="TreeGrafter"/>
</dbReference>
<dbReference type="PROSITE" id="PS50181">
    <property type="entry name" value="FBOX"/>
    <property type="match status" value="1"/>
</dbReference>
<name>A0AAW1SCG2_9CHLO</name>
<dbReference type="CDD" id="cd09917">
    <property type="entry name" value="F-box_SF"/>
    <property type="match status" value="1"/>
</dbReference>
<dbReference type="Gene3D" id="3.40.50.300">
    <property type="entry name" value="P-loop containing nucleotide triphosphate hydrolases"/>
    <property type="match status" value="1"/>
</dbReference>
<dbReference type="Pfam" id="PF00176">
    <property type="entry name" value="SNF2-rel_dom"/>
    <property type="match status" value="1"/>
</dbReference>
<evidence type="ECO:0000259" key="5">
    <source>
        <dbReference type="PROSITE" id="PS51194"/>
    </source>
</evidence>
<keyword evidence="3" id="KW-0067">ATP-binding</keyword>
<dbReference type="InterPro" id="IPR038718">
    <property type="entry name" value="SNF2-like_sf"/>
</dbReference>